<keyword evidence="2" id="KW-1185">Reference proteome</keyword>
<dbReference type="EMBL" id="AM412317">
    <property type="protein sequence ID" value="CAL82236.1"/>
    <property type="molecule type" value="Genomic_DNA"/>
</dbReference>
<evidence type="ECO:0000313" key="2">
    <source>
        <dbReference type="Proteomes" id="UP000001986"/>
    </source>
</evidence>
<dbReference type="PATRIC" id="fig|413999.7.peg.680"/>
<dbReference type="KEGG" id="cbh:CLC_0738"/>
<sequence length="38" mass="4426">MSVNMLKYLFKNQVDSNAFWNLIEDYFSGKIPDNIVNG</sequence>
<accession>A7G9A6</accession>
<gene>
    <name evidence="1" type="ordered locus">CBO0684</name>
</gene>
<dbReference type="KEGG" id="cbo:CBO0684"/>
<dbReference type="AlphaFoldDB" id="A5HZM7"/>
<accession>A5HZM7</accession>
<organism evidence="1 2">
    <name type="scientific">Clostridium botulinum (strain Hall / ATCC 3502 / NCTC 13319 / Type A)</name>
    <dbReference type="NCBI Taxonomy" id="441771"/>
    <lineage>
        <taxon>Bacteria</taxon>
        <taxon>Bacillati</taxon>
        <taxon>Bacillota</taxon>
        <taxon>Clostridia</taxon>
        <taxon>Eubacteriales</taxon>
        <taxon>Clostridiaceae</taxon>
        <taxon>Clostridium</taxon>
    </lineage>
</organism>
<reference evidence="1 2" key="1">
    <citation type="journal article" date="2007" name="Genome Res.">
        <title>Genome sequence of a proteolytic (Group I) Clostridium botulinum strain Hall A and comparative analysis of the clostridial genomes.</title>
        <authorList>
            <person name="Sebaihia M."/>
            <person name="Peck M.W."/>
            <person name="Minton N.P."/>
            <person name="Thomson N.R."/>
            <person name="Holden M.T.G."/>
            <person name="Mitchell W.J."/>
            <person name="Carter A.T."/>
            <person name="Bentley S.D."/>
            <person name="Mason D.R."/>
            <person name="Crossman L."/>
            <person name="Paul C.J."/>
            <person name="Ivens A."/>
            <person name="Wells-Bennik M.H.J."/>
            <person name="Davis I.J."/>
            <person name="Cerdeno-Tarraga A.M."/>
            <person name="Churcher C."/>
            <person name="Quail M.A."/>
            <person name="Chillingworth T."/>
            <person name="Feltwell T."/>
            <person name="Fraser A."/>
            <person name="Goodhead I."/>
            <person name="Hance Z."/>
            <person name="Jagels K."/>
            <person name="Larke N."/>
            <person name="Maddison M."/>
            <person name="Moule S."/>
            <person name="Mungall K."/>
            <person name="Norbertczak H."/>
            <person name="Rabbinowitsch E."/>
            <person name="Sanders M."/>
            <person name="Simmonds M."/>
            <person name="White B."/>
            <person name="Whithead S."/>
            <person name="Parkhill J."/>
        </authorList>
    </citation>
    <scope>NUCLEOTIDE SEQUENCE [LARGE SCALE GENOMIC DNA]</scope>
    <source>
        <strain evidence="2">Hall / ATCC 3502 / NCTC 13319 / Type A [Sanger]</strain>
    </source>
</reference>
<evidence type="ECO:0000313" key="1">
    <source>
        <dbReference type="EMBL" id="CAL82236.1"/>
    </source>
</evidence>
<name>A5HZM7_CLOBH</name>
<protein>
    <submittedName>
        <fullName evidence="1">Uncharacterized protein</fullName>
    </submittedName>
</protein>
<dbReference type="HOGENOM" id="CLU_3326395_0_0_9"/>
<proteinExistence type="predicted"/>
<dbReference type="Proteomes" id="UP000001986">
    <property type="component" value="Chromosome"/>
</dbReference>